<evidence type="ECO:0000313" key="2">
    <source>
        <dbReference type="EMBL" id="NNU15576.1"/>
    </source>
</evidence>
<keyword evidence="2" id="KW-0378">Hydrolase</keyword>
<proteinExistence type="predicted"/>
<feature type="domain" description="Serine aminopeptidase S33" evidence="1">
    <location>
        <begin position="25"/>
        <end position="116"/>
    </location>
</feature>
<comment type="caution">
    <text evidence="2">The sequence shown here is derived from an EMBL/GenBank/DDBJ whole genome shotgun (WGS) entry which is preliminary data.</text>
</comment>
<reference evidence="2 3" key="1">
    <citation type="submission" date="2020-05" db="EMBL/GenBank/DDBJ databases">
        <title>Parvularcula mediterraneae sp. nov., isolated from polypropylene straw from shallow seawater of the seashore of Laganas in Zakynthos island, Greece.</title>
        <authorList>
            <person name="Szabo I."/>
            <person name="Al-Omari J."/>
            <person name="Rado J."/>
            <person name="Szerdahelyi G.S."/>
        </authorList>
    </citation>
    <scope>NUCLEOTIDE SEQUENCE [LARGE SCALE GENOMIC DNA]</scope>
    <source>
        <strain evidence="2 3">ZS-1/3</strain>
    </source>
</reference>
<protein>
    <submittedName>
        <fullName evidence="2">Alpha/beta fold hydrolase</fullName>
    </submittedName>
</protein>
<gene>
    <name evidence="2" type="ORF">HK107_04490</name>
</gene>
<accession>A0A7Y3W4U9</accession>
<dbReference type="GO" id="GO:0016787">
    <property type="term" value="F:hydrolase activity"/>
    <property type="evidence" value="ECO:0007669"/>
    <property type="project" value="UniProtKB-KW"/>
</dbReference>
<dbReference type="Proteomes" id="UP000536835">
    <property type="component" value="Unassembled WGS sequence"/>
</dbReference>
<dbReference type="InterPro" id="IPR029058">
    <property type="entry name" value="AB_hydrolase_fold"/>
</dbReference>
<dbReference type="AlphaFoldDB" id="A0A7Y3W4U9"/>
<sequence>MSKAITFRARDGSSLEGQLFLPEADPKAAVLVTAGTGYKARYYHPFAEALRAAGLAVLTYDCRGIGRSAPDDLKSLHMRYIDWGRYDMPAALDALEESCPGVPLLHVGHSVGGHFVGFWDNHDKVAAHLFICVGSGEILARPWWKNPLELLFWNVIGPASIARHGYVRQGKLWTGASLPKGVFQDWKRWCHTKGYYAEELRGPLRPHFFDGVTAPITSMIYTDDIVATPSSGKYMLGFYPKAEHDLLVRAPSDYGLKAIGHGGPFSDKLAPARAELVDWCVAKAA</sequence>
<dbReference type="EMBL" id="JABFCX010000002">
    <property type="protein sequence ID" value="NNU15576.1"/>
    <property type="molecule type" value="Genomic_DNA"/>
</dbReference>
<dbReference type="SUPFAM" id="SSF53474">
    <property type="entry name" value="alpha/beta-Hydrolases"/>
    <property type="match status" value="1"/>
</dbReference>
<dbReference type="Gene3D" id="3.40.50.1820">
    <property type="entry name" value="alpha/beta hydrolase"/>
    <property type="match status" value="1"/>
</dbReference>
<keyword evidence="3" id="KW-1185">Reference proteome</keyword>
<dbReference type="Pfam" id="PF12146">
    <property type="entry name" value="Hydrolase_4"/>
    <property type="match status" value="1"/>
</dbReference>
<dbReference type="InterPro" id="IPR022742">
    <property type="entry name" value="Hydrolase_4"/>
</dbReference>
<name>A0A7Y3W4U9_9PROT</name>
<organism evidence="2 3">
    <name type="scientific">Parvularcula mediterranea</name>
    <dbReference type="NCBI Taxonomy" id="2732508"/>
    <lineage>
        <taxon>Bacteria</taxon>
        <taxon>Pseudomonadati</taxon>
        <taxon>Pseudomonadota</taxon>
        <taxon>Alphaproteobacteria</taxon>
        <taxon>Parvularculales</taxon>
        <taxon>Parvularculaceae</taxon>
        <taxon>Parvularcula</taxon>
    </lineage>
</organism>
<evidence type="ECO:0000313" key="3">
    <source>
        <dbReference type="Proteomes" id="UP000536835"/>
    </source>
</evidence>
<dbReference type="PIRSF" id="PIRSF037442">
    <property type="entry name" value="UCP037442_abhydr"/>
    <property type="match status" value="1"/>
</dbReference>
<evidence type="ECO:0000259" key="1">
    <source>
        <dbReference type="Pfam" id="PF12146"/>
    </source>
</evidence>
<dbReference type="RefSeq" id="WP_173197130.1">
    <property type="nucleotide sequence ID" value="NZ_JABFCX010000002.1"/>
</dbReference>
<dbReference type="InterPro" id="IPR017208">
    <property type="entry name" value="UCP037442_abhydr"/>
</dbReference>